<dbReference type="RefSeq" id="WP_023259875.1">
    <property type="nucleotide sequence ID" value="NZ_CAIZDQ010000025.1"/>
</dbReference>
<gene>
    <name evidence="1" type="ORF">NCTC9854_04527</name>
    <name evidence="2" type="ORF">NCTC9854_04592</name>
</gene>
<evidence type="ECO:0000313" key="3">
    <source>
        <dbReference type="Proteomes" id="UP000254773"/>
    </source>
</evidence>
<evidence type="ECO:0000313" key="2">
    <source>
        <dbReference type="EMBL" id="SUG52481.1"/>
    </source>
</evidence>
<accession>A0A379TPN4</accession>
<reference evidence="2 3" key="1">
    <citation type="submission" date="2018-06" db="EMBL/GenBank/DDBJ databases">
        <authorList>
            <consortium name="Pathogen Informatics"/>
            <person name="Doyle S."/>
        </authorList>
    </citation>
    <scope>NUCLEOTIDE SEQUENCE [LARGE SCALE GENOMIC DNA]</scope>
    <source>
        <strain evidence="2 3">NCTC9854</strain>
    </source>
</reference>
<organism evidence="2 3">
    <name type="scientific">Salmonella enterica</name>
    <name type="common">Salmonella choleraesuis</name>
    <dbReference type="NCBI Taxonomy" id="28901"/>
    <lineage>
        <taxon>Bacteria</taxon>
        <taxon>Pseudomonadati</taxon>
        <taxon>Pseudomonadota</taxon>
        <taxon>Gammaproteobacteria</taxon>
        <taxon>Enterobacterales</taxon>
        <taxon>Enterobacteriaceae</taxon>
        <taxon>Salmonella</taxon>
    </lineage>
</organism>
<dbReference type="EMBL" id="UGWI01000002">
    <property type="protein sequence ID" value="SUG52420.1"/>
    <property type="molecule type" value="Genomic_DNA"/>
</dbReference>
<sequence>MKRNSIIIVVIFIIAVASPFLLTSKGDAEKAALISLCSDMTKGMMKSPGSYIMDFAKINVKDGNAEEGANGYKSASVKNAILSGEMPYRVADVLINYESKNPFGVSLAGNAYCRYSMIGSAGSASYKILSVNINDMNLSEIDIMSLSDLREYKINENSYFNRIKYLLYKIKQLVN</sequence>
<proteinExistence type="predicted"/>
<protein>
    <submittedName>
        <fullName evidence="2">Uncharacterized protein</fullName>
    </submittedName>
</protein>
<dbReference type="AlphaFoldDB" id="A0A379TPN4"/>
<dbReference type="EMBL" id="UGWI01000003">
    <property type="protein sequence ID" value="SUG52481.1"/>
    <property type="molecule type" value="Genomic_DNA"/>
</dbReference>
<name>A0A379TPN4_SALER</name>
<evidence type="ECO:0000313" key="1">
    <source>
        <dbReference type="EMBL" id="SUG52420.1"/>
    </source>
</evidence>
<dbReference type="Proteomes" id="UP000254773">
    <property type="component" value="Unassembled WGS sequence"/>
</dbReference>